<dbReference type="Proteomes" id="UP001328107">
    <property type="component" value="Unassembled WGS sequence"/>
</dbReference>
<comment type="caution">
    <text evidence="2">The sequence shown here is derived from an EMBL/GenBank/DDBJ whole genome shotgun (WGS) entry which is preliminary data.</text>
</comment>
<proteinExistence type="predicted"/>
<feature type="region of interest" description="Disordered" evidence="1">
    <location>
        <begin position="1"/>
        <end position="36"/>
    </location>
</feature>
<feature type="compositionally biased region" description="Acidic residues" evidence="1">
    <location>
        <begin position="78"/>
        <end position="99"/>
    </location>
</feature>
<reference evidence="3" key="1">
    <citation type="submission" date="2022-10" db="EMBL/GenBank/DDBJ databases">
        <title>Genome assembly of Pristionchus species.</title>
        <authorList>
            <person name="Yoshida K."/>
            <person name="Sommer R.J."/>
        </authorList>
    </citation>
    <scope>NUCLEOTIDE SEQUENCE [LARGE SCALE GENOMIC DNA]</scope>
    <source>
        <strain evidence="3">RS5460</strain>
    </source>
</reference>
<feature type="region of interest" description="Disordered" evidence="1">
    <location>
        <begin position="71"/>
        <end position="152"/>
    </location>
</feature>
<feature type="compositionally biased region" description="Basic and acidic residues" evidence="1">
    <location>
        <begin position="115"/>
        <end position="152"/>
    </location>
</feature>
<evidence type="ECO:0000313" key="2">
    <source>
        <dbReference type="EMBL" id="GMR48195.1"/>
    </source>
</evidence>
<keyword evidence="3" id="KW-1185">Reference proteome</keyword>
<protein>
    <submittedName>
        <fullName evidence="2">Uncharacterized protein</fullName>
    </submittedName>
</protein>
<sequence length="152" mass="17025">MENISTSEEEKTPKPLSSEELSIVGKSSKPNYSSLPQSSILSRLKNFLPQMEQANATIESTKIEGVGIDIERVVESSSDSDSDSSEDSESDEGEEMEEKEGEKRSIQMQLSLFKEGSRMEEDAEKSLPEAFRDNRDDVKETESPKKKLIEEV</sequence>
<gene>
    <name evidence="2" type="ORF">PMAYCL1PPCAC_18390</name>
</gene>
<accession>A0AAN5I1K5</accession>
<organism evidence="2 3">
    <name type="scientific">Pristionchus mayeri</name>
    <dbReference type="NCBI Taxonomy" id="1317129"/>
    <lineage>
        <taxon>Eukaryota</taxon>
        <taxon>Metazoa</taxon>
        <taxon>Ecdysozoa</taxon>
        <taxon>Nematoda</taxon>
        <taxon>Chromadorea</taxon>
        <taxon>Rhabditida</taxon>
        <taxon>Rhabditina</taxon>
        <taxon>Diplogasteromorpha</taxon>
        <taxon>Diplogasteroidea</taxon>
        <taxon>Neodiplogasteridae</taxon>
        <taxon>Pristionchus</taxon>
    </lineage>
</organism>
<dbReference type="EMBL" id="BTRK01000004">
    <property type="protein sequence ID" value="GMR48195.1"/>
    <property type="molecule type" value="Genomic_DNA"/>
</dbReference>
<name>A0AAN5I1K5_9BILA</name>
<evidence type="ECO:0000313" key="3">
    <source>
        <dbReference type="Proteomes" id="UP001328107"/>
    </source>
</evidence>
<evidence type="ECO:0000256" key="1">
    <source>
        <dbReference type="SAM" id="MobiDB-lite"/>
    </source>
</evidence>
<dbReference type="AlphaFoldDB" id="A0AAN5I1K5"/>